<evidence type="ECO:0000256" key="10">
    <source>
        <dbReference type="ARBA" id="ARBA00023136"/>
    </source>
</evidence>
<evidence type="ECO:0000256" key="3">
    <source>
        <dbReference type="ARBA" id="ARBA00022473"/>
    </source>
</evidence>
<dbReference type="InterPro" id="IPR038446">
    <property type="entry name" value="CEBP_ZZ_sf"/>
</dbReference>
<comment type="subcellular location">
    <subcellularLocation>
        <location evidence="1">Membrane</location>
        <topology evidence="1">Multi-pass membrane protein</topology>
    </subcellularLocation>
</comment>
<keyword evidence="7" id="KW-0744">Spermatogenesis</keyword>
<dbReference type="OrthoDB" id="1641903at2759"/>
<name>A0A2A6CS80_PRIPA</name>
<keyword evidence="9" id="KW-1133">Transmembrane helix</keyword>
<keyword evidence="16" id="KW-1185">Reference proteome</keyword>
<dbReference type="InterPro" id="IPR006043">
    <property type="entry name" value="NCS2"/>
</dbReference>
<evidence type="ECO:0000256" key="12">
    <source>
        <dbReference type="ARBA" id="ARBA00065903"/>
    </source>
</evidence>
<dbReference type="GO" id="GO:0003723">
    <property type="term" value="F:RNA binding"/>
    <property type="evidence" value="ECO:0007669"/>
    <property type="project" value="UniProtKB-UniRule"/>
</dbReference>
<dbReference type="SUPFAM" id="SSF54928">
    <property type="entry name" value="RNA-binding domain, RBD"/>
    <property type="match status" value="1"/>
</dbReference>
<dbReference type="EnsemblMetazoa" id="PPA37804.1">
    <property type="protein sequence ID" value="PPA37804.1"/>
    <property type="gene ID" value="WBGene00276173"/>
</dbReference>
<dbReference type="PROSITE" id="PS50102">
    <property type="entry name" value="RRM"/>
    <property type="match status" value="1"/>
</dbReference>
<reference evidence="16" key="1">
    <citation type="journal article" date="2008" name="Nat. Genet.">
        <title>The Pristionchus pacificus genome provides a unique perspective on nematode lifestyle and parasitism.</title>
        <authorList>
            <person name="Dieterich C."/>
            <person name="Clifton S.W."/>
            <person name="Schuster L.N."/>
            <person name="Chinwalla A."/>
            <person name="Delehaunty K."/>
            <person name="Dinkelacker I."/>
            <person name="Fulton L."/>
            <person name="Fulton R."/>
            <person name="Godfrey J."/>
            <person name="Minx P."/>
            <person name="Mitreva M."/>
            <person name="Roeseler W."/>
            <person name="Tian H."/>
            <person name="Witte H."/>
            <person name="Yang S.P."/>
            <person name="Wilson R.K."/>
            <person name="Sommer R.J."/>
        </authorList>
    </citation>
    <scope>NUCLEOTIDE SEQUENCE [LARGE SCALE GENOMIC DNA]</scope>
    <source>
        <strain evidence="16">PS312</strain>
    </source>
</reference>
<dbReference type="AlphaFoldDB" id="A0A2A6CS80"/>
<dbReference type="CDD" id="cd12724">
    <property type="entry name" value="RRM1_CPEB2_like"/>
    <property type="match status" value="1"/>
</dbReference>
<dbReference type="SMART" id="SM00360">
    <property type="entry name" value="RRM"/>
    <property type="match status" value="2"/>
</dbReference>
<comment type="function">
    <text evidence="11">Cytoplasmic polyadenylation element binding protein that binds to and regulates the translation of specific mRNAs. Essential for progression through meiosis. Involved in spermatogenesis.</text>
</comment>
<accession>A0A8R1USL5</accession>
<proteinExistence type="inferred from homology"/>
<dbReference type="Pfam" id="PF16366">
    <property type="entry name" value="CEBP_ZZ"/>
    <property type="match status" value="1"/>
</dbReference>
<keyword evidence="8" id="KW-0694">RNA-binding</keyword>
<dbReference type="NCBIfam" id="NF037981">
    <property type="entry name" value="NCS2_1"/>
    <property type="match status" value="1"/>
</dbReference>
<dbReference type="Gene3D" id="4.10.640.40">
    <property type="entry name" value="Cytoplasmic polyadenylation element-binding protein, ZZ domain"/>
    <property type="match status" value="1"/>
</dbReference>
<dbReference type="InterPro" id="IPR012677">
    <property type="entry name" value="Nucleotide-bd_a/b_plait_sf"/>
</dbReference>
<evidence type="ECO:0000256" key="9">
    <source>
        <dbReference type="ARBA" id="ARBA00022989"/>
    </source>
</evidence>
<evidence type="ECO:0000256" key="8">
    <source>
        <dbReference type="ARBA" id="ARBA00022884"/>
    </source>
</evidence>
<dbReference type="GO" id="GO:0030154">
    <property type="term" value="P:cell differentiation"/>
    <property type="evidence" value="ECO:0007669"/>
    <property type="project" value="UniProtKB-KW"/>
</dbReference>
<keyword evidence="4" id="KW-0812">Transmembrane</keyword>
<feature type="domain" description="RRM" evidence="14">
    <location>
        <begin position="814"/>
        <end position="885"/>
    </location>
</feature>
<evidence type="ECO:0000256" key="13">
    <source>
        <dbReference type="ARBA" id="ARBA00070028"/>
    </source>
</evidence>
<reference evidence="15" key="2">
    <citation type="submission" date="2022-06" db="UniProtKB">
        <authorList>
            <consortium name="EnsemblMetazoa"/>
        </authorList>
    </citation>
    <scope>IDENTIFICATION</scope>
    <source>
        <strain evidence="15">PS312</strain>
    </source>
</reference>
<evidence type="ECO:0000313" key="15">
    <source>
        <dbReference type="EnsemblMetazoa" id="PPA37804.1"/>
    </source>
</evidence>
<keyword evidence="10" id="KW-0472">Membrane</keyword>
<evidence type="ECO:0000256" key="11">
    <source>
        <dbReference type="ARBA" id="ARBA00058170"/>
    </source>
</evidence>
<comment type="similarity">
    <text evidence="2">Belongs to the nucleobase:cation symporter-2 (NCS2) (TC 2.A.40) family.</text>
</comment>
<dbReference type="InterPro" id="IPR000504">
    <property type="entry name" value="RRM_dom"/>
</dbReference>
<keyword evidence="5" id="KW-0677">Repeat</keyword>
<dbReference type="PANTHER" id="PTHR11119">
    <property type="entry name" value="XANTHINE-URACIL / VITAMIN C PERMEASE FAMILY MEMBER"/>
    <property type="match status" value="1"/>
</dbReference>
<protein>
    <recommendedName>
        <fullName evidence="13">Cytoplasmic polyadenylation element-binding protein 1</fullName>
    </recommendedName>
</protein>
<dbReference type="Pfam" id="PF00860">
    <property type="entry name" value="Xan_ur_permease"/>
    <property type="match status" value="2"/>
</dbReference>
<dbReference type="GO" id="GO:0007283">
    <property type="term" value="P:spermatogenesis"/>
    <property type="evidence" value="ECO:0007669"/>
    <property type="project" value="UniProtKB-KW"/>
</dbReference>
<dbReference type="CDD" id="cd19757">
    <property type="entry name" value="Bbox1"/>
    <property type="match status" value="1"/>
</dbReference>
<organism evidence="15 16">
    <name type="scientific">Pristionchus pacificus</name>
    <name type="common">Parasitic nematode worm</name>
    <dbReference type="NCBI Taxonomy" id="54126"/>
    <lineage>
        <taxon>Eukaryota</taxon>
        <taxon>Metazoa</taxon>
        <taxon>Ecdysozoa</taxon>
        <taxon>Nematoda</taxon>
        <taxon>Chromadorea</taxon>
        <taxon>Rhabditida</taxon>
        <taxon>Rhabditina</taxon>
        <taxon>Diplogasteromorpha</taxon>
        <taxon>Diplogasteroidea</taxon>
        <taxon>Neodiplogasteridae</taxon>
        <taxon>Pristionchus</taxon>
    </lineage>
</organism>
<keyword evidence="6" id="KW-0221">Differentiation</keyword>
<dbReference type="GO" id="GO:0016020">
    <property type="term" value="C:membrane"/>
    <property type="evidence" value="ECO:0007669"/>
    <property type="project" value="UniProtKB-SubCell"/>
</dbReference>
<keyword evidence="3" id="KW-0217">Developmental protein</keyword>
<gene>
    <name evidence="15" type="primary">WBGene00276173</name>
</gene>
<evidence type="ECO:0000256" key="5">
    <source>
        <dbReference type="ARBA" id="ARBA00022737"/>
    </source>
</evidence>
<evidence type="ECO:0000256" key="1">
    <source>
        <dbReference type="ARBA" id="ARBA00004141"/>
    </source>
</evidence>
<evidence type="ECO:0000313" key="16">
    <source>
        <dbReference type="Proteomes" id="UP000005239"/>
    </source>
</evidence>
<evidence type="ECO:0000256" key="4">
    <source>
        <dbReference type="ARBA" id="ARBA00022692"/>
    </source>
</evidence>
<comment type="subunit">
    <text evidence="12">Interacts with fbf-1.</text>
</comment>
<dbReference type="Pfam" id="PF16367">
    <property type="entry name" value="RRM_7"/>
    <property type="match status" value="1"/>
</dbReference>
<dbReference type="InterPro" id="IPR032296">
    <property type="entry name" value="CEBP_ZZ"/>
</dbReference>
<evidence type="ECO:0000256" key="7">
    <source>
        <dbReference type="ARBA" id="ARBA00022871"/>
    </source>
</evidence>
<sequence>MEEDSPKPVDKMEEKRRERRFYKAADTPPLPLVFLFGFQQVMVCVSALLTIPFILSSELCPGRDLIKLRVDLISSTFVSSGISTIIQTLLGTRLALLQGTAFAYIPSIQVFMKIPEYQCHSNVTDFVEESVYLNKLSIIQGCLIISALIPIIIGMTGLVGVLTKFIGPMTVSPLMLLLVISSVDLCVERIAKHWVAVVQAITLFATIMYLAEVRVPVPGIRNGRFYWYRVPLFGQYPYLIAILTSWAFCLFLTVTGLAEPGSEARLDKEASMNVLRNAPWFKAPYPGQFGSPKIHVGLLMGFILSALTSVFESVGDYHAAARVSQERSPPSHAVNRGILAEGLGSFISGWLGPGVGMTTHTENIGVIGVTRVASRWTMVCAGVLLIALGLFTKIGAILSTIPDPLVGGVLASSMAMVSGVAIANLQQVDLTLTRNMAILGFSLMVGMIIPGYFRDHPVHTGVDEIDQLLHVLLTLPMFIGALTACILDNTVGGATRTQRGLPERGVMHDGDHHDDVYSYPKPIQKLIDRLACSRFIPFLPKEKKGSRSRVRMEDPAVTIFESVGNYHAAARVSKERSPPSHAVNRGILAEGLGSFISGFIPFLPKEKKGCHSRFHEAMEFSFPFGGPLLDPAIARHLSRASQDYRQSMLSPAMISRSRNSLSYDSTDSSVTMSRMDNIPRFPFLLTPNSPVYSRKVFVGGLPADVDKMEVERIFKRFGDALIDWPRVAQHPKERRTPRCSLNGYVFLVYQDESSVHRLVNACTADKTSLFLLISSATTRNKPAQVRPWLLENIDYVSPEFRSKDGSPLNIDPRKTVFVGGVPRPTTAEELASVLGEEFGPVAYVGIDIDPDLKYPKGAARVAFKSHQGYHNAIKGKFVRIPHVDSNKKEVEVKPYVLDGQQCDECHGGKCDGRSAPYFCGDMQCLQYYCVTCWDDMHYNGPSASRAKHCPLVRLGDQTKAMNIVPHHVIPSSANGLTSMNLERQIDSILFPTVSLSTIIPSLRY</sequence>
<dbReference type="Gene3D" id="3.30.70.330">
    <property type="match status" value="2"/>
</dbReference>
<dbReference type="Proteomes" id="UP000005239">
    <property type="component" value="Unassembled WGS sequence"/>
</dbReference>
<dbReference type="FunFam" id="4.10.640.40:FF:000001">
    <property type="entry name" value="Cytoplasmic polyadenylation element-binding 2 isoform X2"/>
    <property type="match status" value="1"/>
</dbReference>
<evidence type="ECO:0000256" key="2">
    <source>
        <dbReference type="ARBA" id="ARBA00008821"/>
    </source>
</evidence>
<dbReference type="GO" id="GO:0022857">
    <property type="term" value="F:transmembrane transporter activity"/>
    <property type="evidence" value="ECO:0007669"/>
    <property type="project" value="InterPro"/>
</dbReference>
<dbReference type="Pfam" id="PF00076">
    <property type="entry name" value="RRM_1"/>
    <property type="match status" value="1"/>
</dbReference>
<evidence type="ECO:0000256" key="6">
    <source>
        <dbReference type="ARBA" id="ARBA00022782"/>
    </source>
</evidence>
<evidence type="ECO:0000259" key="14">
    <source>
        <dbReference type="PROSITE" id="PS50102"/>
    </source>
</evidence>
<accession>A0A2A6CS80</accession>
<dbReference type="InterPro" id="IPR035979">
    <property type="entry name" value="RBD_domain_sf"/>
</dbReference>